<sequence length="172" mass="18024">MTETGELSRMVRSDALPAKPVSIEASEAEMRALAGRFGLPAIHALEAEVTLEPDGEKVRATGRLTARFDQFCAVSGEPFANGVDEALALVFVPARGGPVSPDEEIELEAEELDEIEFEGQSIDLGEAIAQSLSLAIDPYAEGPDAQTARIEAGLADEAASGPFAALAALKKD</sequence>
<organism evidence="1 2">
    <name type="scientific">Qipengyuania spongiae</name>
    <dbReference type="NCBI Taxonomy" id="2909673"/>
    <lineage>
        <taxon>Bacteria</taxon>
        <taxon>Pseudomonadati</taxon>
        <taxon>Pseudomonadota</taxon>
        <taxon>Alphaproteobacteria</taxon>
        <taxon>Sphingomonadales</taxon>
        <taxon>Erythrobacteraceae</taxon>
        <taxon>Qipengyuania</taxon>
    </lineage>
</organism>
<evidence type="ECO:0000313" key="2">
    <source>
        <dbReference type="Proteomes" id="UP001065265"/>
    </source>
</evidence>
<dbReference type="RefSeq" id="WP_265558843.1">
    <property type="nucleotide sequence ID" value="NZ_CP092471.1"/>
</dbReference>
<evidence type="ECO:0000313" key="1">
    <source>
        <dbReference type="EMBL" id="UVI39464.1"/>
    </source>
</evidence>
<accession>A0ABY5SYY0</accession>
<protein>
    <submittedName>
        <fullName evidence="1">DUF177 domain-containing protein</fullName>
    </submittedName>
</protein>
<keyword evidence="2" id="KW-1185">Reference proteome</keyword>
<gene>
    <name evidence="1" type="ORF">L1F33_00415</name>
</gene>
<name>A0ABY5SYY0_9SPHN</name>
<dbReference type="InterPro" id="IPR003772">
    <property type="entry name" value="YceD"/>
</dbReference>
<dbReference type="EMBL" id="CP092471">
    <property type="protein sequence ID" value="UVI39464.1"/>
    <property type="molecule type" value="Genomic_DNA"/>
</dbReference>
<proteinExistence type="predicted"/>
<dbReference type="Pfam" id="PF02620">
    <property type="entry name" value="YceD"/>
    <property type="match status" value="1"/>
</dbReference>
<dbReference type="Proteomes" id="UP001065265">
    <property type="component" value="Chromosome"/>
</dbReference>
<reference evidence="1" key="1">
    <citation type="submission" date="2022-02" db="EMBL/GenBank/DDBJ databases">
        <title>Qipengyuania spongiae sp. nov., isolated from marine sponge.</title>
        <authorList>
            <person name="Li Z."/>
            <person name="Zhang M."/>
        </authorList>
    </citation>
    <scope>NUCLEOTIDE SEQUENCE</scope>
    <source>
        <strain evidence="1">PHS-Z21</strain>
    </source>
</reference>